<feature type="transmembrane region" description="Helical" evidence="7">
    <location>
        <begin position="342"/>
        <end position="365"/>
    </location>
</feature>
<organism evidence="8 9">
    <name type="scientific">Hamadaea flava</name>
    <dbReference type="NCBI Taxonomy" id="1742688"/>
    <lineage>
        <taxon>Bacteria</taxon>
        <taxon>Bacillati</taxon>
        <taxon>Actinomycetota</taxon>
        <taxon>Actinomycetes</taxon>
        <taxon>Micromonosporales</taxon>
        <taxon>Micromonosporaceae</taxon>
        <taxon>Hamadaea</taxon>
    </lineage>
</organism>
<dbReference type="PANTHER" id="PTHR43266:SF2">
    <property type="entry name" value="MAJOR FACILITATOR SUPERFAMILY (MFS) PROFILE DOMAIN-CONTAINING PROTEIN"/>
    <property type="match status" value="1"/>
</dbReference>
<keyword evidence="2" id="KW-0813">Transport</keyword>
<feature type="transmembrane region" description="Helical" evidence="7">
    <location>
        <begin position="219"/>
        <end position="242"/>
    </location>
</feature>
<keyword evidence="5 7" id="KW-1133">Transmembrane helix</keyword>
<dbReference type="SUPFAM" id="SSF103473">
    <property type="entry name" value="MFS general substrate transporter"/>
    <property type="match status" value="1"/>
</dbReference>
<evidence type="ECO:0000256" key="4">
    <source>
        <dbReference type="ARBA" id="ARBA00022692"/>
    </source>
</evidence>
<keyword evidence="4 7" id="KW-0812">Transmembrane</keyword>
<dbReference type="PANTHER" id="PTHR43266">
    <property type="entry name" value="MACROLIDE-EFFLUX PROTEIN"/>
    <property type="match status" value="1"/>
</dbReference>
<feature type="transmembrane region" description="Helical" evidence="7">
    <location>
        <begin position="14"/>
        <end position="36"/>
    </location>
</feature>
<dbReference type="RefSeq" id="WP_253757426.1">
    <property type="nucleotide sequence ID" value="NZ_JAMZDZ010000001.1"/>
</dbReference>
<evidence type="ECO:0000256" key="3">
    <source>
        <dbReference type="ARBA" id="ARBA00022475"/>
    </source>
</evidence>
<evidence type="ECO:0000313" key="8">
    <source>
        <dbReference type="EMBL" id="MFC4130683.1"/>
    </source>
</evidence>
<dbReference type="Pfam" id="PF07690">
    <property type="entry name" value="MFS_1"/>
    <property type="match status" value="1"/>
</dbReference>
<evidence type="ECO:0000256" key="1">
    <source>
        <dbReference type="ARBA" id="ARBA00004651"/>
    </source>
</evidence>
<evidence type="ECO:0000256" key="7">
    <source>
        <dbReference type="SAM" id="Phobius"/>
    </source>
</evidence>
<gene>
    <name evidence="8" type="ORF">ACFOZ4_08705</name>
</gene>
<dbReference type="InterPro" id="IPR011701">
    <property type="entry name" value="MFS"/>
</dbReference>
<feature type="transmembrane region" description="Helical" evidence="7">
    <location>
        <begin position="371"/>
        <end position="391"/>
    </location>
</feature>
<feature type="transmembrane region" description="Helical" evidence="7">
    <location>
        <begin position="100"/>
        <end position="122"/>
    </location>
</feature>
<feature type="transmembrane region" description="Helical" evidence="7">
    <location>
        <begin position="162"/>
        <end position="182"/>
    </location>
</feature>
<evidence type="ECO:0000256" key="5">
    <source>
        <dbReference type="ARBA" id="ARBA00022989"/>
    </source>
</evidence>
<name>A0ABV8LK91_9ACTN</name>
<sequence length="403" mass="42034">MRALLTQNRDFRRLFLAQLITNGADWFLMVPVLALLTDLTGGGFWGGVVLAVDTGVVALLLPYAGTVADRVDRKRMMIVANLAACVAVCGMFFVRGHWAGPLAAVAIAVLASAKAFFGPAANSALPNLVQPNELSAAMAVAGSTWGTMTVVGSSLGGVLASLVSPYVCFGAVAILLATSAALSWGIHQPTQVAVATADRSDAWPAIREAMAYLRRRPRLVSLVTVKAAVGVGNGLLVAFPLLALHYGVGAMGVGLMYAVRGLGSLLGPFVLRRVLNRTEWLLPGLSISMACYGVAYLGVAAVDWFPLALLGIFVAHAAGGGNWVMSAYAIQRSVPDELRGRIGATDTMIAMIAVTASQFVAGLLVDSVDTRMLVAGCALTTLAYAAGWRFATRRIARGDLATA</sequence>
<protein>
    <submittedName>
        <fullName evidence="8">MFS transporter</fullName>
    </submittedName>
</protein>
<feature type="transmembrane region" description="Helical" evidence="7">
    <location>
        <begin position="134"/>
        <end position="156"/>
    </location>
</feature>
<keyword evidence="6 7" id="KW-0472">Membrane</keyword>
<reference evidence="9" key="1">
    <citation type="journal article" date="2019" name="Int. J. Syst. Evol. Microbiol.">
        <title>The Global Catalogue of Microorganisms (GCM) 10K type strain sequencing project: providing services to taxonomists for standard genome sequencing and annotation.</title>
        <authorList>
            <consortium name="The Broad Institute Genomics Platform"/>
            <consortium name="The Broad Institute Genome Sequencing Center for Infectious Disease"/>
            <person name="Wu L."/>
            <person name="Ma J."/>
        </authorList>
    </citation>
    <scope>NUCLEOTIDE SEQUENCE [LARGE SCALE GENOMIC DNA]</scope>
    <source>
        <strain evidence="9">CGMCC 4.7289</strain>
    </source>
</reference>
<feature type="transmembrane region" description="Helical" evidence="7">
    <location>
        <begin position="307"/>
        <end position="330"/>
    </location>
</feature>
<feature type="transmembrane region" description="Helical" evidence="7">
    <location>
        <begin position="42"/>
        <end position="64"/>
    </location>
</feature>
<accession>A0ABV8LK91</accession>
<comment type="caution">
    <text evidence="8">The sequence shown here is derived from an EMBL/GenBank/DDBJ whole genome shotgun (WGS) entry which is preliminary data.</text>
</comment>
<keyword evidence="3" id="KW-1003">Cell membrane</keyword>
<dbReference type="InterPro" id="IPR036259">
    <property type="entry name" value="MFS_trans_sf"/>
</dbReference>
<dbReference type="CDD" id="cd06173">
    <property type="entry name" value="MFS_MefA_like"/>
    <property type="match status" value="1"/>
</dbReference>
<feature type="transmembrane region" description="Helical" evidence="7">
    <location>
        <begin position="280"/>
        <end position="301"/>
    </location>
</feature>
<dbReference type="Gene3D" id="1.20.1250.20">
    <property type="entry name" value="MFS general substrate transporter like domains"/>
    <property type="match status" value="1"/>
</dbReference>
<comment type="subcellular location">
    <subcellularLocation>
        <location evidence="1">Cell membrane</location>
        <topology evidence="1">Multi-pass membrane protein</topology>
    </subcellularLocation>
</comment>
<feature type="transmembrane region" description="Helical" evidence="7">
    <location>
        <begin position="248"/>
        <end position="271"/>
    </location>
</feature>
<keyword evidence="9" id="KW-1185">Reference proteome</keyword>
<feature type="transmembrane region" description="Helical" evidence="7">
    <location>
        <begin position="76"/>
        <end position="94"/>
    </location>
</feature>
<evidence type="ECO:0000256" key="2">
    <source>
        <dbReference type="ARBA" id="ARBA00022448"/>
    </source>
</evidence>
<proteinExistence type="predicted"/>
<dbReference type="EMBL" id="JBHSAY010000005">
    <property type="protein sequence ID" value="MFC4130683.1"/>
    <property type="molecule type" value="Genomic_DNA"/>
</dbReference>
<evidence type="ECO:0000313" key="9">
    <source>
        <dbReference type="Proteomes" id="UP001595816"/>
    </source>
</evidence>
<evidence type="ECO:0000256" key="6">
    <source>
        <dbReference type="ARBA" id="ARBA00023136"/>
    </source>
</evidence>
<dbReference type="Proteomes" id="UP001595816">
    <property type="component" value="Unassembled WGS sequence"/>
</dbReference>